<dbReference type="GO" id="GO:0005509">
    <property type="term" value="F:calcium ion binding"/>
    <property type="evidence" value="ECO:0007669"/>
    <property type="project" value="InterPro"/>
</dbReference>
<keyword evidence="10" id="KW-0865">Zymogen</keyword>
<organism evidence="11 12">
    <name type="scientific">Kouleothrix aurantiaca</name>
    <dbReference type="NCBI Taxonomy" id="186479"/>
    <lineage>
        <taxon>Bacteria</taxon>
        <taxon>Bacillati</taxon>
        <taxon>Chloroflexota</taxon>
        <taxon>Chloroflexia</taxon>
        <taxon>Chloroflexales</taxon>
        <taxon>Roseiflexineae</taxon>
        <taxon>Roseiflexaceae</taxon>
        <taxon>Kouleothrix</taxon>
    </lineage>
</organism>
<evidence type="ECO:0000256" key="6">
    <source>
        <dbReference type="ARBA" id="ARBA00022723"/>
    </source>
</evidence>
<dbReference type="GO" id="GO:0005615">
    <property type="term" value="C:extracellular space"/>
    <property type="evidence" value="ECO:0007669"/>
    <property type="project" value="InterPro"/>
</dbReference>
<dbReference type="PANTHER" id="PTHR33478">
    <property type="entry name" value="EXTRACELLULAR METALLOPROTEINASE MEP"/>
    <property type="match status" value="1"/>
</dbReference>
<dbReference type="AlphaFoldDB" id="A0A0P9HBB4"/>
<sequence>MVDDHGFSADLSAGTAGNNRAIQLVIDGMKMQPCQPSFAESRDAILAADRADYAGADECRIWQAFAKRGLGYSAVAGSNGDVTDGTEAFDVPPACGVKIDPPRAELCAPNSAQLDVALGPLFDGAVNLSTSNLPAGLNASFGSTSIARPSATTLTLTNSAAVTPGSYSFQVQGSGAQSYASTVELTVAQAAPTAAALQSPVSDATGQPLRPDFGWSAAANAFSYQFELAADAQVNTLVYSTTLQSTQLALPRGLSAGASYFWRVRALNGCGTANSAAQSFTVGAVARTLLVDDDANNPDVRGYFTAALDSLNISHDVWDTTQAGEPDAATLANYATVLWAGGHYGSPAAATEPALASFLTGGGCLVISSQEYFYNNGLTPFMQQYLGVANATGDVGHAQVTGASAVFGGLGPYSLDPTQIDAGYAATDSDIITPTLSAELAFSGSKGNAGVAHDGGRFRSVYMGFSLEAITSAGGRKNVLQKATDWCNALPLIVTSAAPAAAKVGKPYVHQFTATGVPKPTFSLTAGTLPPGLALSASGLLSGVPTRAGTYSGLVVAASNGQNPTATQSFTLGVARDGRVFVPIARR</sequence>
<evidence type="ECO:0000313" key="12">
    <source>
        <dbReference type="Proteomes" id="UP000050509"/>
    </source>
</evidence>
<evidence type="ECO:0000256" key="4">
    <source>
        <dbReference type="ARBA" id="ARBA00022525"/>
    </source>
</evidence>
<dbReference type="SUPFAM" id="SSF49313">
    <property type="entry name" value="Cadherin-like"/>
    <property type="match status" value="1"/>
</dbReference>
<dbReference type="InterPro" id="IPR013783">
    <property type="entry name" value="Ig-like_fold"/>
</dbReference>
<evidence type="ECO:0000256" key="3">
    <source>
        <dbReference type="ARBA" id="ARBA00006006"/>
    </source>
</evidence>
<dbReference type="Gene3D" id="1.10.390.10">
    <property type="entry name" value="Neutral Protease Domain 2"/>
    <property type="match status" value="1"/>
</dbReference>
<accession>A0A0P9HBB4</accession>
<comment type="caution">
    <text evidence="11">The sequence shown here is derived from an EMBL/GenBank/DDBJ whole genome shotgun (WGS) entry which is preliminary data.</text>
</comment>
<dbReference type="Gene3D" id="2.60.40.10">
    <property type="entry name" value="Immunoglobulins"/>
    <property type="match status" value="2"/>
</dbReference>
<dbReference type="InterPro" id="IPR015919">
    <property type="entry name" value="Cadherin-like_sf"/>
</dbReference>
<dbReference type="InterPro" id="IPR027268">
    <property type="entry name" value="Peptidase_M4/M1_CTD_sf"/>
</dbReference>
<evidence type="ECO:0000256" key="2">
    <source>
        <dbReference type="ARBA" id="ARBA00004613"/>
    </source>
</evidence>
<comment type="cofactor">
    <cofactor evidence="1">
        <name>Zn(2+)</name>
        <dbReference type="ChEBI" id="CHEBI:29105"/>
    </cofactor>
</comment>
<evidence type="ECO:0000256" key="9">
    <source>
        <dbReference type="ARBA" id="ARBA00023049"/>
    </source>
</evidence>
<dbReference type="GO" id="GO:0016020">
    <property type="term" value="C:membrane"/>
    <property type="evidence" value="ECO:0007669"/>
    <property type="project" value="InterPro"/>
</dbReference>
<evidence type="ECO:0000256" key="1">
    <source>
        <dbReference type="ARBA" id="ARBA00001947"/>
    </source>
</evidence>
<evidence type="ECO:0000256" key="5">
    <source>
        <dbReference type="ARBA" id="ARBA00022670"/>
    </source>
</evidence>
<reference evidence="11 12" key="1">
    <citation type="submission" date="2015-09" db="EMBL/GenBank/DDBJ databases">
        <title>Draft genome sequence of Kouleothrix aurantiaca JCM 19913.</title>
        <authorList>
            <person name="Hemp J."/>
        </authorList>
    </citation>
    <scope>NUCLEOTIDE SEQUENCE [LARGE SCALE GENOMIC DNA]</scope>
    <source>
        <strain evidence="11 12">COM-B</strain>
    </source>
</reference>
<comment type="similarity">
    <text evidence="3">Belongs to the peptidase M36 family.</text>
</comment>
<protein>
    <recommendedName>
        <fullName evidence="13">Fibronectin type-III domain-containing protein</fullName>
    </recommendedName>
</protein>
<gene>
    <name evidence="11" type="ORF">SE17_19715</name>
</gene>
<dbReference type="InterPro" id="IPR001842">
    <property type="entry name" value="Peptidase_M36"/>
</dbReference>
<keyword evidence="4" id="KW-0964">Secreted</keyword>
<dbReference type="SUPFAM" id="SSF55486">
    <property type="entry name" value="Metalloproteases ('zincins'), catalytic domain"/>
    <property type="match status" value="1"/>
</dbReference>
<dbReference type="Proteomes" id="UP000050509">
    <property type="component" value="Unassembled WGS sequence"/>
</dbReference>
<name>A0A0P9HBB4_9CHLR</name>
<dbReference type="EMBL" id="LJCR01000809">
    <property type="protein sequence ID" value="KPV51706.1"/>
    <property type="molecule type" value="Genomic_DNA"/>
</dbReference>
<comment type="subcellular location">
    <subcellularLocation>
        <location evidence="2">Secreted</location>
    </subcellularLocation>
</comment>
<dbReference type="GO" id="GO:0008270">
    <property type="term" value="F:zinc ion binding"/>
    <property type="evidence" value="ECO:0007669"/>
    <property type="project" value="InterPro"/>
</dbReference>
<dbReference type="GO" id="GO:0004222">
    <property type="term" value="F:metalloendopeptidase activity"/>
    <property type="evidence" value="ECO:0007669"/>
    <property type="project" value="InterPro"/>
</dbReference>
<evidence type="ECO:0000256" key="8">
    <source>
        <dbReference type="ARBA" id="ARBA00022833"/>
    </source>
</evidence>
<evidence type="ECO:0000256" key="10">
    <source>
        <dbReference type="ARBA" id="ARBA00023145"/>
    </source>
</evidence>
<proteinExistence type="inferred from homology"/>
<dbReference type="PANTHER" id="PTHR33478:SF1">
    <property type="entry name" value="EXTRACELLULAR METALLOPROTEINASE MEP"/>
    <property type="match status" value="1"/>
</dbReference>
<evidence type="ECO:0000256" key="7">
    <source>
        <dbReference type="ARBA" id="ARBA00022801"/>
    </source>
</evidence>
<keyword evidence="9" id="KW-0482">Metalloprotease</keyword>
<evidence type="ECO:0000313" key="11">
    <source>
        <dbReference type="EMBL" id="KPV51706.1"/>
    </source>
</evidence>
<keyword evidence="6" id="KW-0479">Metal-binding</keyword>
<keyword evidence="8" id="KW-0862">Zinc</keyword>
<dbReference type="InterPro" id="IPR050371">
    <property type="entry name" value="Fungal_virulence_M36"/>
</dbReference>
<dbReference type="GO" id="GO:0006508">
    <property type="term" value="P:proteolysis"/>
    <property type="evidence" value="ECO:0007669"/>
    <property type="project" value="UniProtKB-KW"/>
</dbReference>
<evidence type="ECO:0008006" key="13">
    <source>
        <dbReference type="Google" id="ProtNLM"/>
    </source>
</evidence>
<keyword evidence="7" id="KW-0378">Hydrolase</keyword>
<keyword evidence="5" id="KW-0645">Protease</keyword>
<dbReference type="Pfam" id="PF02128">
    <property type="entry name" value="Peptidase_M36"/>
    <property type="match status" value="1"/>
</dbReference>
<keyword evidence="12" id="KW-1185">Reference proteome</keyword>